<gene>
    <name evidence="1" type="ORF">E1301_Tti023165</name>
</gene>
<comment type="caution">
    <text evidence="1">The sequence shown here is derived from an EMBL/GenBank/DDBJ whole genome shotgun (WGS) entry which is preliminary data.</text>
</comment>
<organism evidence="1 2">
    <name type="scientific">Triplophysa tibetana</name>
    <dbReference type="NCBI Taxonomy" id="1572043"/>
    <lineage>
        <taxon>Eukaryota</taxon>
        <taxon>Metazoa</taxon>
        <taxon>Chordata</taxon>
        <taxon>Craniata</taxon>
        <taxon>Vertebrata</taxon>
        <taxon>Euteleostomi</taxon>
        <taxon>Actinopterygii</taxon>
        <taxon>Neopterygii</taxon>
        <taxon>Teleostei</taxon>
        <taxon>Ostariophysi</taxon>
        <taxon>Cypriniformes</taxon>
        <taxon>Nemacheilidae</taxon>
        <taxon>Triplophysa</taxon>
    </lineage>
</organism>
<keyword evidence="2" id="KW-1185">Reference proteome</keyword>
<dbReference type="AlphaFoldDB" id="A0A5A9NG98"/>
<reference evidence="1 2" key="1">
    <citation type="journal article" date="2019" name="Mol. Ecol. Resour.">
        <title>Chromosome-level genome assembly of Triplophysa tibetana, a fish adapted to the harsh high-altitude environment of the Tibetan Plateau.</title>
        <authorList>
            <person name="Yang X."/>
            <person name="Liu H."/>
            <person name="Ma Z."/>
            <person name="Zou Y."/>
            <person name="Zou M."/>
            <person name="Mao Y."/>
            <person name="Li X."/>
            <person name="Wang H."/>
            <person name="Chen T."/>
            <person name="Wang W."/>
            <person name="Yang R."/>
        </authorList>
    </citation>
    <scope>NUCLEOTIDE SEQUENCE [LARGE SCALE GENOMIC DNA]</scope>
    <source>
        <strain evidence="1">TTIB1903HZAU</strain>
        <tissue evidence="1">Muscle</tissue>
    </source>
</reference>
<evidence type="ECO:0000313" key="1">
    <source>
        <dbReference type="EMBL" id="KAA0709022.1"/>
    </source>
</evidence>
<sequence>MELHHGRQPGAPRAHNATSGESRYFAFEAFKPHTQTFPCDILRCVISVLLKSTIHRVCQRHEENAVPLAVRCAIAVRGPPRLYGGGKLQNKDQRKK</sequence>
<accession>A0A5A9NG98</accession>
<dbReference type="Proteomes" id="UP000324632">
    <property type="component" value="Chromosome 18"/>
</dbReference>
<protein>
    <submittedName>
        <fullName evidence="1">Uncharacterized protein</fullName>
    </submittedName>
</protein>
<name>A0A5A9NG98_9TELE</name>
<evidence type="ECO:0000313" key="2">
    <source>
        <dbReference type="Proteomes" id="UP000324632"/>
    </source>
</evidence>
<proteinExistence type="predicted"/>
<dbReference type="EMBL" id="SOYY01000018">
    <property type="protein sequence ID" value="KAA0709022.1"/>
    <property type="molecule type" value="Genomic_DNA"/>
</dbReference>